<evidence type="ECO:0000313" key="2">
    <source>
        <dbReference type="EMBL" id="KAF9962112.1"/>
    </source>
</evidence>
<evidence type="ECO:0000313" key="3">
    <source>
        <dbReference type="Proteomes" id="UP000738359"/>
    </source>
</evidence>
<organism evidence="2 3">
    <name type="scientific">Mortierella alpina</name>
    <name type="common">Oleaginous fungus</name>
    <name type="synonym">Mortierella renispora</name>
    <dbReference type="NCBI Taxonomy" id="64518"/>
    <lineage>
        <taxon>Eukaryota</taxon>
        <taxon>Fungi</taxon>
        <taxon>Fungi incertae sedis</taxon>
        <taxon>Mucoromycota</taxon>
        <taxon>Mortierellomycotina</taxon>
        <taxon>Mortierellomycetes</taxon>
        <taxon>Mortierellales</taxon>
        <taxon>Mortierellaceae</taxon>
        <taxon>Mortierella</taxon>
    </lineage>
</organism>
<proteinExistence type="predicted"/>
<keyword evidence="3" id="KW-1185">Reference proteome</keyword>
<feature type="compositionally biased region" description="Low complexity" evidence="1">
    <location>
        <begin position="359"/>
        <end position="373"/>
    </location>
</feature>
<name>A0A9P6J4P1_MORAP</name>
<dbReference type="OrthoDB" id="2438079at2759"/>
<accession>A0A9P6J4P1</accession>
<dbReference type="Gene3D" id="2.60.210.10">
    <property type="entry name" value="Apoptosis, Tumor Necrosis Factor Receptor Associated Protein 2, Chain A"/>
    <property type="match status" value="1"/>
</dbReference>
<gene>
    <name evidence="2" type="ORF">BGZ70_008132</name>
</gene>
<dbReference type="Proteomes" id="UP000738359">
    <property type="component" value="Unassembled WGS sequence"/>
</dbReference>
<feature type="compositionally biased region" description="Polar residues" evidence="1">
    <location>
        <begin position="374"/>
        <end position="385"/>
    </location>
</feature>
<feature type="region of interest" description="Disordered" evidence="1">
    <location>
        <begin position="91"/>
        <end position="160"/>
    </location>
</feature>
<dbReference type="SUPFAM" id="SSF49599">
    <property type="entry name" value="TRAF domain-like"/>
    <property type="match status" value="1"/>
</dbReference>
<dbReference type="InterPro" id="IPR008974">
    <property type="entry name" value="TRAF-like"/>
</dbReference>
<dbReference type="EMBL" id="JAAAHY010000561">
    <property type="protein sequence ID" value="KAF9962112.1"/>
    <property type="molecule type" value="Genomic_DNA"/>
</dbReference>
<evidence type="ECO:0000256" key="1">
    <source>
        <dbReference type="SAM" id="MobiDB-lite"/>
    </source>
</evidence>
<reference evidence="2" key="1">
    <citation type="journal article" date="2020" name="Fungal Divers.">
        <title>Resolving the Mortierellaceae phylogeny through synthesis of multi-gene phylogenetics and phylogenomics.</title>
        <authorList>
            <person name="Vandepol N."/>
            <person name="Liber J."/>
            <person name="Desiro A."/>
            <person name="Na H."/>
            <person name="Kennedy M."/>
            <person name="Barry K."/>
            <person name="Grigoriev I.V."/>
            <person name="Miller A.N."/>
            <person name="O'Donnell K."/>
            <person name="Stajich J.E."/>
            <person name="Bonito G."/>
        </authorList>
    </citation>
    <scope>NUCLEOTIDE SEQUENCE</scope>
    <source>
        <strain evidence="2">CK1249</strain>
    </source>
</reference>
<feature type="region of interest" description="Disordered" evidence="1">
    <location>
        <begin position="359"/>
        <end position="385"/>
    </location>
</feature>
<comment type="caution">
    <text evidence="2">The sequence shown here is derived from an EMBL/GenBank/DDBJ whole genome shotgun (WGS) entry which is preliminary data.</text>
</comment>
<sequence length="467" mass="50683">MACSAHFVFLRFKPLAETKKSKGVTMTDFAQDRPALRSRGPSLPKLNLLPASHFLQRHSHPAQSQHPLDASNDLEIDLDMEMDFDTAVLSSGNAQNDAVPSSRPFLSAHPSPEVSDDSDSDRERSLGRNATEANPQTPAQHSVRFDDSATAVHSTKREQGRLRVEEHLREQAQGELSLSHHLFLAPIPIPQARTPPHSPHYHSGKRSSFSMQTPPGSASSVMPVPCSDSAAVDALIREQVQANALSHSTDKAFFWHVGQLSDFSFSDRFVRSRVFEVTDAPAPADNEHMVTNTAAAASAAHARVSASNQPKSTWRLRLYPHGRGDRHRDSEYVGLYLQQEVAGAAALTRRGSAIPASVSAPAFSSSAPTPFTSRGSISPTSRRSISGASSLPVVRRHVTLFIATENGDCLAKQDLVEWFSGSEGGLGFPRIVSRKAVHDAVKSSSIIDDEEEESEMGIVAGVIFHDL</sequence>
<feature type="compositionally biased region" description="Polar residues" evidence="1">
    <location>
        <begin position="206"/>
        <end position="220"/>
    </location>
</feature>
<protein>
    <submittedName>
        <fullName evidence="2">Uncharacterized protein</fullName>
    </submittedName>
</protein>
<dbReference type="AlphaFoldDB" id="A0A9P6J4P1"/>
<feature type="compositionally biased region" description="Polar residues" evidence="1">
    <location>
        <begin position="131"/>
        <end position="140"/>
    </location>
</feature>
<feature type="region of interest" description="Disordered" evidence="1">
    <location>
        <begin position="195"/>
        <end position="222"/>
    </location>
</feature>